<evidence type="ECO:0000259" key="10">
    <source>
        <dbReference type="PROSITE" id="PS50011"/>
    </source>
</evidence>
<dbReference type="PANTHER" id="PTHR24348">
    <property type="entry name" value="SERINE/THREONINE-PROTEIN KINASE UNC-51-RELATED"/>
    <property type="match status" value="1"/>
</dbReference>
<feature type="domain" description="HAMP" evidence="11">
    <location>
        <begin position="470"/>
        <end position="522"/>
    </location>
</feature>
<gene>
    <name evidence="12" type="primary">prkC</name>
    <name evidence="12" type="ORF">MGA5115_00849</name>
    <name evidence="13" type="ORF">MGA5116_01067</name>
</gene>
<dbReference type="SUPFAM" id="SSF56112">
    <property type="entry name" value="Protein kinase-like (PK-like)"/>
    <property type="match status" value="1"/>
</dbReference>
<reference evidence="12 15" key="1">
    <citation type="submission" date="2016-06" db="EMBL/GenBank/DDBJ databases">
        <authorList>
            <person name="Kjaerup R.B."/>
            <person name="Dalgaard T.S."/>
            <person name="Juul-Madsen H.R."/>
        </authorList>
    </citation>
    <scope>NUCLEOTIDE SEQUENCE [LARGE SCALE GENOMIC DNA]</scope>
    <source>
        <strain evidence="12 15">CECT 5115</strain>
    </source>
</reference>
<dbReference type="EMBL" id="FLRA01000003">
    <property type="protein sequence ID" value="SBT16765.1"/>
    <property type="molecule type" value="Genomic_DNA"/>
</dbReference>
<dbReference type="PANTHER" id="PTHR24348:SF68">
    <property type="entry name" value="SERINE_THREONINE-PROTEIN KINASE ATG1C"/>
    <property type="match status" value="1"/>
</dbReference>
<dbReference type="Proteomes" id="UP000092840">
    <property type="component" value="Unassembled WGS sequence"/>
</dbReference>
<keyword evidence="14" id="KW-1185">Reference proteome</keyword>
<reference evidence="13 14" key="2">
    <citation type="submission" date="2016-06" db="EMBL/GenBank/DDBJ databases">
        <authorList>
            <person name="Rodrigo-Torres L."/>
            <person name="Arahal D.R."/>
        </authorList>
    </citation>
    <scope>NUCLEOTIDE SEQUENCE [LARGE SCALE GENOMIC DNA]</scope>
    <source>
        <strain evidence="13 14">CECT 5116</strain>
    </source>
</reference>
<protein>
    <submittedName>
        <fullName evidence="12">Serine/threonine-protein kinase PrkC</fullName>
        <ecNumber evidence="12">2.7.11.1</ecNumber>
    </submittedName>
</protein>
<dbReference type="InterPro" id="IPR045269">
    <property type="entry name" value="Atg1-like"/>
</dbReference>
<evidence type="ECO:0000256" key="6">
    <source>
        <dbReference type="ARBA" id="ARBA00022989"/>
    </source>
</evidence>
<dbReference type="GO" id="GO:0005886">
    <property type="term" value="C:plasma membrane"/>
    <property type="evidence" value="ECO:0007669"/>
    <property type="project" value="UniProtKB-SubCell"/>
</dbReference>
<dbReference type="InterPro" id="IPR008271">
    <property type="entry name" value="Ser/Thr_kinase_AS"/>
</dbReference>
<dbReference type="InterPro" id="IPR000719">
    <property type="entry name" value="Prot_kinase_dom"/>
</dbReference>
<dbReference type="Gene3D" id="3.30.450.20">
    <property type="entry name" value="PAS domain"/>
    <property type="match status" value="1"/>
</dbReference>
<dbReference type="GO" id="GO:0005524">
    <property type="term" value="F:ATP binding"/>
    <property type="evidence" value="ECO:0007669"/>
    <property type="project" value="UniProtKB-UniRule"/>
</dbReference>
<proteinExistence type="predicted"/>
<evidence type="ECO:0000313" key="13">
    <source>
        <dbReference type="EMBL" id="SBT20481.1"/>
    </source>
</evidence>
<evidence type="ECO:0000256" key="8">
    <source>
        <dbReference type="PROSITE-ProRule" id="PRU10141"/>
    </source>
</evidence>
<comment type="subcellular location">
    <subcellularLocation>
        <location evidence="1">Cell membrane</location>
        <topology evidence="1">Multi-pass membrane protein</topology>
    </subcellularLocation>
</comment>
<evidence type="ECO:0000313" key="12">
    <source>
        <dbReference type="EMBL" id="SBT16765.1"/>
    </source>
</evidence>
<dbReference type="EC" id="2.7.11.1" evidence="12"/>
<dbReference type="GO" id="GO:0004674">
    <property type="term" value="F:protein serine/threonine kinase activity"/>
    <property type="evidence" value="ECO:0007669"/>
    <property type="project" value="UniProtKB-EC"/>
</dbReference>
<dbReference type="PROSITE" id="PS00108">
    <property type="entry name" value="PROTEIN_KINASE_ST"/>
    <property type="match status" value="1"/>
</dbReference>
<dbReference type="AlphaFoldDB" id="A0A1C3JNN9"/>
<keyword evidence="12" id="KW-0418">Kinase</keyword>
<dbReference type="EMBL" id="FLRB01000006">
    <property type="protein sequence ID" value="SBT20481.1"/>
    <property type="molecule type" value="Genomic_DNA"/>
</dbReference>
<evidence type="ECO:0000313" key="15">
    <source>
        <dbReference type="Proteomes" id="UP000092871"/>
    </source>
</evidence>
<dbReference type="CDD" id="cd14014">
    <property type="entry name" value="STKc_PknB_like"/>
    <property type="match status" value="1"/>
</dbReference>
<name>A0A1C3JNN9_9GAMM</name>
<evidence type="ECO:0000256" key="4">
    <source>
        <dbReference type="ARBA" id="ARBA00022741"/>
    </source>
</evidence>
<feature type="binding site" evidence="8">
    <location>
        <position position="36"/>
    </location>
    <ligand>
        <name>ATP</name>
        <dbReference type="ChEBI" id="CHEBI:30616"/>
    </ligand>
</feature>
<evidence type="ECO:0000256" key="3">
    <source>
        <dbReference type="ARBA" id="ARBA00022692"/>
    </source>
</evidence>
<dbReference type="RefSeq" id="WP_067032340.1">
    <property type="nucleotide sequence ID" value="NZ_FLRA01000003.1"/>
</dbReference>
<evidence type="ECO:0000256" key="5">
    <source>
        <dbReference type="ARBA" id="ARBA00022840"/>
    </source>
</evidence>
<accession>A0A1C3JNN9</accession>
<dbReference type="Pfam" id="PF00069">
    <property type="entry name" value="Pkinase"/>
    <property type="match status" value="1"/>
</dbReference>
<feature type="transmembrane region" description="Helical" evidence="9">
    <location>
        <begin position="448"/>
        <end position="473"/>
    </location>
</feature>
<keyword evidence="12" id="KW-0808">Transferase</keyword>
<dbReference type="InterPro" id="IPR011009">
    <property type="entry name" value="Kinase-like_dom_sf"/>
</dbReference>
<keyword evidence="6 9" id="KW-1133">Transmembrane helix</keyword>
<keyword evidence="3 9" id="KW-0812">Transmembrane</keyword>
<dbReference type="Gene3D" id="3.30.200.20">
    <property type="entry name" value="Phosphorylase Kinase, domain 1"/>
    <property type="match status" value="1"/>
</dbReference>
<evidence type="ECO:0000256" key="9">
    <source>
        <dbReference type="SAM" id="Phobius"/>
    </source>
</evidence>
<evidence type="ECO:0000256" key="2">
    <source>
        <dbReference type="ARBA" id="ARBA00022475"/>
    </source>
</evidence>
<dbReference type="Proteomes" id="UP000092871">
    <property type="component" value="Unassembled WGS sequence"/>
</dbReference>
<dbReference type="SMART" id="SM00220">
    <property type="entry name" value="S_TKc"/>
    <property type="match status" value="1"/>
</dbReference>
<dbReference type="GO" id="GO:0007165">
    <property type="term" value="P:signal transduction"/>
    <property type="evidence" value="ECO:0007669"/>
    <property type="project" value="InterPro"/>
</dbReference>
<evidence type="ECO:0000313" key="14">
    <source>
        <dbReference type="Proteomes" id="UP000092840"/>
    </source>
</evidence>
<dbReference type="CDD" id="cd06225">
    <property type="entry name" value="HAMP"/>
    <property type="match status" value="1"/>
</dbReference>
<dbReference type="PROSITE" id="PS50011">
    <property type="entry name" value="PROTEIN_KINASE_DOM"/>
    <property type="match status" value="1"/>
</dbReference>
<feature type="transmembrane region" description="Helical" evidence="9">
    <location>
        <begin position="285"/>
        <end position="305"/>
    </location>
</feature>
<dbReference type="InterPro" id="IPR029151">
    <property type="entry name" value="Sensor-like_sf"/>
</dbReference>
<evidence type="ECO:0000259" key="11">
    <source>
        <dbReference type="PROSITE" id="PS50885"/>
    </source>
</evidence>
<evidence type="ECO:0000256" key="1">
    <source>
        <dbReference type="ARBA" id="ARBA00004651"/>
    </source>
</evidence>
<dbReference type="PROSITE" id="PS00107">
    <property type="entry name" value="PROTEIN_KINASE_ATP"/>
    <property type="match status" value="1"/>
</dbReference>
<keyword evidence="5 8" id="KW-0067">ATP-binding</keyword>
<keyword evidence="2" id="KW-1003">Cell membrane</keyword>
<feature type="domain" description="Protein kinase" evidence="10">
    <location>
        <begin position="7"/>
        <end position="266"/>
    </location>
</feature>
<dbReference type="InterPro" id="IPR003660">
    <property type="entry name" value="HAMP_dom"/>
</dbReference>
<dbReference type="OrthoDB" id="9801841at2"/>
<dbReference type="GO" id="GO:0005737">
    <property type="term" value="C:cytoplasm"/>
    <property type="evidence" value="ECO:0007669"/>
    <property type="project" value="TreeGrafter"/>
</dbReference>
<evidence type="ECO:0000256" key="7">
    <source>
        <dbReference type="ARBA" id="ARBA00023136"/>
    </source>
</evidence>
<dbReference type="Pfam" id="PF17203">
    <property type="entry name" value="sCache_3_2"/>
    <property type="match status" value="1"/>
</dbReference>
<dbReference type="Gene3D" id="1.10.510.10">
    <property type="entry name" value="Transferase(Phosphotransferase) domain 1"/>
    <property type="match status" value="1"/>
</dbReference>
<dbReference type="InterPro" id="IPR033463">
    <property type="entry name" value="sCache_3"/>
</dbReference>
<sequence length="555" mass="62416">MNQLGRYELKELIGEGAMSQVYKAYDPALQRTLAIKVLKPDFAQDKERLSYFLNEVTISGKLNHPNIVQIFDVGEVEDVPFIVMEFVDCESLDEWLARQHEVPLETVIDIVGQLGAALEYAHSKGIVHRDLKPSNVLIESNGRVRLTDFGVAYLHEQTDVQQVEEGETIVGTPYYMSPEQLAGKTPDQRSDLYSLGVVMYQLVFGTLPFEASTIRDLFNLIQTSDVNLHTSRCPHAVKKVIRRLLHKKATFRYTNAKELLRQLEALDLELANQASKWSERITATWLYTAVVAGACSVLLIGFLLFTLNDLSKNLTQVLSDYGSMLVQQTKEQVDEALLLNDGLALAVSAERIALNEQVNYLYITDHSGTIKASSDAQSIGTVYRAPAELQPLTEHQGSRVSQLPPSANNGERVYNFKAPILFNNKVIGSVVMGLSARSIDDVWWRTTSVLVCFILLVCMSISALVFFICRFFTSEFKHLGKAMQSLYVGNYFTRLPVSKIDEVGYAKRQFNELAEQMETFIKESDPDIEQAQLSESEIETDDNKTVVIRKTEDVT</sequence>
<dbReference type="InterPro" id="IPR017441">
    <property type="entry name" value="Protein_kinase_ATP_BS"/>
</dbReference>
<keyword evidence="4 8" id="KW-0547">Nucleotide-binding</keyword>
<dbReference type="Gene3D" id="6.10.340.10">
    <property type="match status" value="1"/>
</dbReference>
<organism evidence="12 15">
    <name type="scientific">Marinomonas gallaica</name>
    <dbReference type="NCBI Taxonomy" id="1806667"/>
    <lineage>
        <taxon>Bacteria</taxon>
        <taxon>Pseudomonadati</taxon>
        <taxon>Pseudomonadota</taxon>
        <taxon>Gammaproteobacteria</taxon>
        <taxon>Oceanospirillales</taxon>
        <taxon>Oceanospirillaceae</taxon>
        <taxon>Marinomonas</taxon>
    </lineage>
</organism>
<dbReference type="PROSITE" id="PS50885">
    <property type="entry name" value="HAMP"/>
    <property type="match status" value="1"/>
</dbReference>
<keyword evidence="7 9" id="KW-0472">Membrane</keyword>
<dbReference type="SUPFAM" id="SSF103190">
    <property type="entry name" value="Sensory domain-like"/>
    <property type="match status" value="1"/>
</dbReference>